<gene>
    <name evidence="1" type="ORF">OS493_035067</name>
</gene>
<accession>A0A9W9ZKK3</accession>
<dbReference type="OrthoDB" id="5956353at2759"/>
<dbReference type="EMBL" id="MU825924">
    <property type="protein sequence ID" value="KAJ7382418.1"/>
    <property type="molecule type" value="Genomic_DNA"/>
</dbReference>
<protein>
    <submittedName>
        <fullName evidence="1">Uncharacterized protein</fullName>
    </submittedName>
</protein>
<keyword evidence="2" id="KW-1185">Reference proteome</keyword>
<feature type="non-terminal residue" evidence="1">
    <location>
        <position position="1"/>
    </location>
</feature>
<name>A0A9W9ZKK3_9CNID</name>
<reference evidence="1" key="1">
    <citation type="submission" date="2023-01" db="EMBL/GenBank/DDBJ databases">
        <title>Genome assembly of the deep-sea coral Lophelia pertusa.</title>
        <authorList>
            <person name="Herrera S."/>
            <person name="Cordes E."/>
        </authorList>
    </citation>
    <scope>NUCLEOTIDE SEQUENCE</scope>
    <source>
        <strain evidence="1">USNM1676648</strain>
        <tissue evidence="1">Polyp</tissue>
    </source>
</reference>
<dbReference type="AlphaFoldDB" id="A0A9W9ZKK3"/>
<proteinExistence type="predicted"/>
<comment type="caution">
    <text evidence="1">The sequence shown here is derived from an EMBL/GenBank/DDBJ whole genome shotgun (WGS) entry which is preliminary data.</text>
</comment>
<evidence type="ECO:0000313" key="1">
    <source>
        <dbReference type="EMBL" id="KAJ7382418.1"/>
    </source>
</evidence>
<organism evidence="1 2">
    <name type="scientific">Desmophyllum pertusum</name>
    <dbReference type="NCBI Taxonomy" id="174260"/>
    <lineage>
        <taxon>Eukaryota</taxon>
        <taxon>Metazoa</taxon>
        <taxon>Cnidaria</taxon>
        <taxon>Anthozoa</taxon>
        <taxon>Hexacorallia</taxon>
        <taxon>Scleractinia</taxon>
        <taxon>Caryophylliina</taxon>
        <taxon>Caryophylliidae</taxon>
        <taxon>Desmophyllum</taxon>
    </lineage>
</organism>
<dbReference type="Proteomes" id="UP001163046">
    <property type="component" value="Unassembled WGS sequence"/>
</dbReference>
<evidence type="ECO:0000313" key="2">
    <source>
        <dbReference type="Proteomes" id="UP001163046"/>
    </source>
</evidence>
<sequence>EGRLIIIDKFRDYRDSYREMLPNYNSNNQFLLRNGFNQLKNDMGFTQIRFYCFKNETGRVFHIMTNKNTTRADVVKYFTESDTMPRACGSFTRLPDDNSSLAQKL</sequence>